<comment type="catalytic activity">
    <reaction evidence="9">
        <text>2 reduced [2Fe-2S]-[ferredoxin] + NADP(+) + H(+) = 2 oxidized [2Fe-2S]-[ferredoxin] + NADPH</text>
        <dbReference type="Rhea" id="RHEA:20125"/>
        <dbReference type="Rhea" id="RHEA-COMP:10000"/>
        <dbReference type="Rhea" id="RHEA-COMP:10001"/>
        <dbReference type="ChEBI" id="CHEBI:15378"/>
        <dbReference type="ChEBI" id="CHEBI:33737"/>
        <dbReference type="ChEBI" id="CHEBI:33738"/>
        <dbReference type="ChEBI" id="CHEBI:57783"/>
        <dbReference type="ChEBI" id="CHEBI:58349"/>
        <dbReference type="EC" id="1.18.1.2"/>
    </reaction>
</comment>
<evidence type="ECO:0000256" key="8">
    <source>
        <dbReference type="ARBA" id="ARBA00023002"/>
    </source>
</evidence>
<dbReference type="GO" id="GO:0000166">
    <property type="term" value="F:nucleotide binding"/>
    <property type="evidence" value="ECO:0007669"/>
    <property type="project" value="UniProtKB-KW"/>
</dbReference>
<dbReference type="Pfam" id="PF00970">
    <property type="entry name" value="FAD_binding_6"/>
    <property type="match status" value="1"/>
</dbReference>
<evidence type="ECO:0000256" key="3">
    <source>
        <dbReference type="ARBA" id="ARBA00013223"/>
    </source>
</evidence>
<accession>A0A1H6JG94</accession>
<dbReference type="OrthoDB" id="9784483at2"/>
<dbReference type="STRING" id="173990.SAMN05660691_00346"/>
<comment type="cofactor">
    <cofactor evidence="1">
        <name>FAD</name>
        <dbReference type="ChEBI" id="CHEBI:57692"/>
    </cofactor>
</comment>
<dbReference type="RefSeq" id="WP_092789518.1">
    <property type="nucleotide sequence ID" value="NZ_FNXF01000001.1"/>
</dbReference>
<gene>
    <name evidence="11" type="ORF">SAMN05660691_00346</name>
</gene>
<evidence type="ECO:0000256" key="4">
    <source>
        <dbReference type="ARBA" id="ARBA00022630"/>
    </source>
</evidence>
<dbReference type="AlphaFoldDB" id="A0A1H6JG94"/>
<keyword evidence="12" id="KW-1185">Reference proteome</keyword>
<dbReference type="Proteomes" id="UP000199371">
    <property type="component" value="Unassembled WGS sequence"/>
</dbReference>
<dbReference type="Gene3D" id="2.40.30.10">
    <property type="entry name" value="Translation factors"/>
    <property type="match status" value="1"/>
</dbReference>
<organism evidence="11 12">
    <name type="scientific">Rheinheimera pacifica</name>
    <dbReference type="NCBI Taxonomy" id="173990"/>
    <lineage>
        <taxon>Bacteria</taxon>
        <taxon>Pseudomonadati</taxon>
        <taxon>Pseudomonadota</taxon>
        <taxon>Gammaproteobacteria</taxon>
        <taxon>Chromatiales</taxon>
        <taxon>Chromatiaceae</taxon>
        <taxon>Rheinheimera</taxon>
    </lineage>
</organism>
<dbReference type="PANTHER" id="PTHR47878:SF1">
    <property type="entry name" value="FLAVODOXIN_FERREDOXIN--NADP REDUCTASE"/>
    <property type="match status" value="1"/>
</dbReference>
<comment type="similarity">
    <text evidence="2">Belongs to the ferredoxin--NADP reductase type 1 family.</text>
</comment>
<dbReference type="GO" id="GO:0034599">
    <property type="term" value="P:cellular response to oxidative stress"/>
    <property type="evidence" value="ECO:0007669"/>
    <property type="project" value="TreeGrafter"/>
</dbReference>
<evidence type="ECO:0000313" key="12">
    <source>
        <dbReference type="Proteomes" id="UP000199371"/>
    </source>
</evidence>
<keyword evidence="5" id="KW-0547">Nucleotide-binding</keyword>
<evidence type="ECO:0000256" key="6">
    <source>
        <dbReference type="ARBA" id="ARBA00022827"/>
    </source>
</evidence>
<dbReference type="InterPro" id="IPR008333">
    <property type="entry name" value="Cbr1-like_FAD-bd_dom"/>
</dbReference>
<dbReference type="InterPro" id="IPR039261">
    <property type="entry name" value="FNR_nucleotide-bd"/>
</dbReference>
<evidence type="ECO:0000256" key="1">
    <source>
        <dbReference type="ARBA" id="ARBA00001974"/>
    </source>
</evidence>
<dbReference type="PANTHER" id="PTHR47878">
    <property type="entry name" value="OXIDOREDUCTASE FAD/NAD(P)-BINDING DOMAIN PROTEIN"/>
    <property type="match status" value="1"/>
</dbReference>
<reference evidence="12" key="1">
    <citation type="submission" date="2016-10" db="EMBL/GenBank/DDBJ databases">
        <authorList>
            <person name="Varghese N."/>
            <person name="Submissions S."/>
        </authorList>
    </citation>
    <scope>NUCLEOTIDE SEQUENCE [LARGE SCALE GENOMIC DNA]</scope>
    <source>
        <strain evidence="12">DSM 17616</strain>
    </source>
</reference>
<dbReference type="InterPro" id="IPR051930">
    <property type="entry name" value="FNR_type-1"/>
</dbReference>
<dbReference type="GO" id="GO:0004324">
    <property type="term" value="F:ferredoxin-NADP+ reductase activity"/>
    <property type="evidence" value="ECO:0007669"/>
    <property type="project" value="UniProtKB-EC"/>
</dbReference>
<dbReference type="SUPFAM" id="SSF52343">
    <property type="entry name" value="Ferredoxin reductase-like, C-terminal NADP-linked domain"/>
    <property type="match status" value="1"/>
</dbReference>
<dbReference type="InterPro" id="IPR017938">
    <property type="entry name" value="Riboflavin_synthase-like_b-brl"/>
</dbReference>
<dbReference type="CDD" id="cd06195">
    <property type="entry name" value="FNR1"/>
    <property type="match status" value="1"/>
</dbReference>
<evidence type="ECO:0000256" key="5">
    <source>
        <dbReference type="ARBA" id="ARBA00022741"/>
    </source>
</evidence>
<evidence type="ECO:0000259" key="10">
    <source>
        <dbReference type="PROSITE" id="PS51384"/>
    </source>
</evidence>
<evidence type="ECO:0000313" key="11">
    <source>
        <dbReference type="EMBL" id="SEH58748.1"/>
    </source>
</evidence>
<name>A0A1H6JG94_9GAMM</name>
<keyword evidence="6" id="KW-0274">FAD</keyword>
<dbReference type="PROSITE" id="PS51384">
    <property type="entry name" value="FAD_FR"/>
    <property type="match status" value="1"/>
</dbReference>
<dbReference type="InterPro" id="IPR017927">
    <property type="entry name" value="FAD-bd_FR_type"/>
</dbReference>
<evidence type="ECO:0000256" key="7">
    <source>
        <dbReference type="ARBA" id="ARBA00022857"/>
    </source>
</evidence>
<dbReference type="Gene3D" id="3.40.50.80">
    <property type="entry name" value="Nucleotide-binding domain of ferredoxin-NADP reductase (FNR) module"/>
    <property type="match status" value="1"/>
</dbReference>
<dbReference type="InterPro" id="IPR001433">
    <property type="entry name" value="OxRdtase_FAD/NAD-bd"/>
</dbReference>
<dbReference type="InterPro" id="IPR033892">
    <property type="entry name" value="FNR_bac"/>
</dbReference>
<keyword evidence="7" id="KW-0521">NADP</keyword>
<evidence type="ECO:0000256" key="9">
    <source>
        <dbReference type="ARBA" id="ARBA00047776"/>
    </source>
</evidence>
<dbReference type="SUPFAM" id="SSF63380">
    <property type="entry name" value="Riboflavin synthase domain-like"/>
    <property type="match status" value="1"/>
</dbReference>
<dbReference type="Pfam" id="PF00175">
    <property type="entry name" value="NAD_binding_1"/>
    <property type="match status" value="1"/>
</dbReference>
<keyword evidence="8" id="KW-0560">Oxidoreductase</keyword>
<keyword evidence="4" id="KW-0285">Flavoprotein</keyword>
<sequence>MAQWLSGTVTANHHWHANLFSIKVQTPPFNFIAGQFVRLAIDTPDGRVQRAYSLVNSPGSSEAEFLVSTVADGLLSPLLQQLKMGDKLDVSQPASGFFILDEVPDGDNLWLISSGTGIGPYLSMLGTHTLWQRFKHIVLVHTVRTIADLAYRDYIQHWQHQYPNQLHYQPVVTREAMAGALDKRLPQLIQTGELQRSCKQALNERSQVMLCGNPQMITDTKDLLQSMGLKKNLRRDPGNITVEQYWK</sequence>
<feature type="domain" description="FAD-binding FR-type" evidence="10">
    <location>
        <begin position="2"/>
        <end position="100"/>
    </location>
</feature>
<evidence type="ECO:0000256" key="2">
    <source>
        <dbReference type="ARBA" id="ARBA00008312"/>
    </source>
</evidence>
<dbReference type="GO" id="GO:0042167">
    <property type="term" value="P:heme catabolic process"/>
    <property type="evidence" value="ECO:0007669"/>
    <property type="project" value="TreeGrafter"/>
</dbReference>
<proteinExistence type="inferred from homology"/>
<protein>
    <recommendedName>
        <fullName evidence="3">ferredoxin--NADP(+) reductase</fullName>
        <ecNumber evidence="3">1.18.1.2</ecNumber>
    </recommendedName>
</protein>
<dbReference type="EC" id="1.18.1.2" evidence="3"/>
<dbReference type="EMBL" id="FNXF01000001">
    <property type="protein sequence ID" value="SEH58748.1"/>
    <property type="molecule type" value="Genomic_DNA"/>
</dbReference>